<gene>
    <name evidence="2" type="ORF">QVD17_09674</name>
</gene>
<dbReference type="Proteomes" id="UP001229421">
    <property type="component" value="Unassembled WGS sequence"/>
</dbReference>
<dbReference type="EMBL" id="JAUHHV010000002">
    <property type="protein sequence ID" value="KAK1432774.1"/>
    <property type="molecule type" value="Genomic_DNA"/>
</dbReference>
<feature type="region of interest" description="Disordered" evidence="1">
    <location>
        <begin position="131"/>
        <end position="155"/>
    </location>
</feature>
<dbReference type="AlphaFoldDB" id="A0AAD8L1W2"/>
<keyword evidence="3" id="KW-1185">Reference proteome</keyword>
<accession>A0AAD8L1W2</accession>
<comment type="caution">
    <text evidence="2">The sequence shown here is derived from an EMBL/GenBank/DDBJ whole genome shotgun (WGS) entry which is preliminary data.</text>
</comment>
<name>A0AAD8L1W2_TARER</name>
<evidence type="ECO:0000313" key="2">
    <source>
        <dbReference type="EMBL" id="KAK1432774.1"/>
    </source>
</evidence>
<organism evidence="2 3">
    <name type="scientific">Tagetes erecta</name>
    <name type="common">African marigold</name>
    <dbReference type="NCBI Taxonomy" id="13708"/>
    <lineage>
        <taxon>Eukaryota</taxon>
        <taxon>Viridiplantae</taxon>
        <taxon>Streptophyta</taxon>
        <taxon>Embryophyta</taxon>
        <taxon>Tracheophyta</taxon>
        <taxon>Spermatophyta</taxon>
        <taxon>Magnoliopsida</taxon>
        <taxon>eudicotyledons</taxon>
        <taxon>Gunneridae</taxon>
        <taxon>Pentapetalae</taxon>
        <taxon>asterids</taxon>
        <taxon>campanulids</taxon>
        <taxon>Asterales</taxon>
        <taxon>Asteraceae</taxon>
        <taxon>Asteroideae</taxon>
        <taxon>Heliantheae alliance</taxon>
        <taxon>Tageteae</taxon>
        <taxon>Tagetes</taxon>
    </lineage>
</organism>
<protein>
    <submittedName>
        <fullName evidence="2">Uncharacterized protein</fullName>
    </submittedName>
</protein>
<sequence length="155" mass="18108">MSTTNPVTDEELVLEFQRKKKKEDKAKEKELKKQKAAQKATKLKVLKLSILWVVKCSESVGETSGKEDANQILVLKNMSTTNPVTDEELVLELQRKKKIEDNAKEKELKKQKAAQKATKLKVVMEKKITRERKLTRHDEGRENSVRYWDMKNRNR</sequence>
<evidence type="ECO:0000256" key="1">
    <source>
        <dbReference type="SAM" id="MobiDB-lite"/>
    </source>
</evidence>
<reference evidence="2" key="1">
    <citation type="journal article" date="2023" name="bioRxiv">
        <title>Improved chromosome-level genome assembly for marigold (Tagetes erecta).</title>
        <authorList>
            <person name="Jiang F."/>
            <person name="Yuan L."/>
            <person name="Wang S."/>
            <person name="Wang H."/>
            <person name="Xu D."/>
            <person name="Wang A."/>
            <person name="Fan W."/>
        </authorList>
    </citation>
    <scope>NUCLEOTIDE SEQUENCE</scope>
    <source>
        <strain evidence="2">WSJ</strain>
        <tissue evidence="2">Leaf</tissue>
    </source>
</reference>
<evidence type="ECO:0000313" key="3">
    <source>
        <dbReference type="Proteomes" id="UP001229421"/>
    </source>
</evidence>
<proteinExistence type="predicted"/>